<dbReference type="EMBL" id="JBFCZG010000009">
    <property type="protein sequence ID" value="KAL3418105.1"/>
    <property type="molecule type" value="Genomic_DNA"/>
</dbReference>
<sequence>MSNSTSSTNAAPKLYHCAPCHRPFKDQRTLDKHLRCAPAHAKPGDAAVVTNPSPRSLPVGTANHDPSPSRLAQAGRQQVKKTQQQQQQGQQGRKAVLPSSSRNQQSQGKTTTGSISSSSSATARPQTMPQLSKPAPRPEPVAAPEPAPRQEPARKLGPERAPELDTHMQSSKWSTIPLSQQRAELALLSTYCHSAAKLLQNGYRLKPYNNSTDLEYLTTRCTNCNGLEAELRNRALPMCVFHPGKAGGKRSGYGKGHGRRGPGAPQLPPCCSDRSGPGCTTLPTHHYTQPDRAQMNRYSSYALTPSSANAVLSLGAQLDQTRRSPNTTKFRAVLLDCEMVGVFGGRSEVISICAADYFTGAVLLHRLVEPTQRVIAWRSSIHGISKSRMQAAISQASQGQDAVLTGWQEARSEMWKLIDDDTILVGHALQNDLDVLRMIHGRVVDSAILARDAVSSPSLSSSSSIPQGRQWGLKTLCTDLLGLEIRDNPGHVHDCLEDVLATREVVLWCVHHPDSIQKWAVRIRREEEEASRERQRKREEKEKKRDEEENESERARQHDTMNAVQVFAGGVEVTDLLGFEVEVDDKVSDLLSFEVEGNDNDEDRSYWSDIAEDLGYPKGFDPRSD</sequence>
<evidence type="ECO:0000256" key="4">
    <source>
        <dbReference type="PROSITE-ProRule" id="PRU00042"/>
    </source>
</evidence>
<reference evidence="7 8" key="1">
    <citation type="submission" date="2024-06" db="EMBL/GenBank/DDBJ databases">
        <title>Complete genome of Phlyctema vagabunda strain 19-DSS-EL-015.</title>
        <authorList>
            <person name="Fiorenzani C."/>
        </authorList>
    </citation>
    <scope>NUCLEOTIDE SEQUENCE [LARGE SCALE GENOMIC DNA]</scope>
    <source>
        <strain evidence="7 8">19-DSS-EL-015</strain>
    </source>
</reference>
<feature type="domain" description="C2H2-type" evidence="6">
    <location>
        <begin position="15"/>
        <end position="43"/>
    </location>
</feature>
<feature type="region of interest" description="Disordered" evidence="5">
    <location>
        <begin position="529"/>
        <end position="558"/>
    </location>
</feature>
<evidence type="ECO:0000256" key="2">
    <source>
        <dbReference type="ARBA" id="ARBA00022801"/>
    </source>
</evidence>
<keyword evidence="1" id="KW-0540">Nuclease</keyword>
<evidence type="ECO:0000313" key="7">
    <source>
        <dbReference type="EMBL" id="KAL3418105.1"/>
    </source>
</evidence>
<feature type="region of interest" description="Disordered" evidence="5">
    <location>
        <begin position="36"/>
        <end position="174"/>
    </location>
</feature>
<evidence type="ECO:0000256" key="1">
    <source>
        <dbReference type="ARBA" id="ARBA00022722"/>
    </source>
</evidence>
<feature type="compositionally biased region" description="Pro residues" evidence="5">
    <location>
        <begin position="135"/>
        <end position="149"/>
    </location>
</feature>
<dbReference type="PANTHER" id="PTHR12801:SF114">
    <property type="entry name" value="EXONUCLEASE, PUTATIVE (AFU_ORTHOLOGUE AFUA_7G00870)-RELATED"/>
    <property type="match status" value="1"/>
</dbReference>
<dbReference type="SMART" id="SM00479">
    <property type="entry name" value="EXOIII"/>
    <property type="match status" value="1"/>
</dbReference>
<keyword evidence="4" id="KW-0479">Metal-binding</keyword>
<evidence type="ECO:0000256" key="3">
    <source>
        <dbReference type="ARBA" id="ARBA00022839"/>
    </source>
</evidence>
<organism evidence="7 8">
    <name type="scientific">Phlyctema vagabunda</name>
    <dbReference type="NCBI Taxonomy" id="108571"/>
    <lineage>
        <taxon>Eukaryota</taxon>
        <taxon>Fungi</taxon>
        <taxon>Dikarya</taxon>
        <taxon>Ascomycota</taxon>
        <taxon>Pezizomycotina</taxon>
        <taxon>Leotiomycetes</taxon>
        <taxon>Helotiales</taxon>
        <taxon>Dermateaceae</taxon>
        <taxon>Phlyctema</taxon>
    </lineage>
</organism>
<dbReference type="Pfam" id="PF00929">
    <property type="entry name" value="RNase_T"/>
    <property type="match status" value="1"/>
</dbReference>
<dbReference type="PROSITE" id="PS50157">
    <property type="entry name" value="ZINC_FINGER_C2H2_2"/>
    <property type="match status" value="1"/>
</dbReference>
<feature type="compositionally biased region" description="Low complexity" evidence="5">
    <location>
        <begin position="73"/>
        <end position="96"/>
    </location>
</feature>
<dbReference type="InterPro" id="IPR047021">
    <property type="entry name" value="REXO1/3/4-like"/>
</dbReference>
<comment type="caution">
    <text evidence="7">The sequence shown here is derived from an EMBL/GenBank/DDBJ whole genome shotgun (WGS) entry which is preliminary data.</text>
</comment>
<feature type="compositionally biased region" description="Low complexity" evidence="5">
    <location>
        <begin position="104"/>
        <end position="120"/>
    </location>
</feature>
<dbReference type="InterPro" id="IPR013520">
    <property type="entry name" value="Ribonucl_H"/>
</dbReference>
<feature type="region of interest" description="Disordered" evidence="5">
    <location>
        <begin position="594"/>
        <end position="625"/>
    </location>
</feature>
<keyword evidence="3 7" id="KW-0269">Exonuclease</keyword>
<dbReference type="InterPro" id="IPR036397">
    <property type="entry name" value="RNaseH_sf"/>
</dbReference>
<accession>A0ABR4P467</accession>
<keyword evidence="4" id="KW-0862">Zinc</keyword>
<keyword evidence="8" id="KW-1185">Reference proteome</keyword>
<keyword evidence="2" id="KW-0378">Hydrolase</keyword>
<dbReference type="PANTHER" id="PTHR12801">
    <property type="entry name" value="RNA EXONUCLEASE REXO1 / RECO3 FAMILY MEMBER-RELATED"/>
    <property type="match status" value="1"/>
</dbReference>
<evidence type="ECO:0000256" key="5">
    <source>
        <dbReference type="SAM" id="MobiDB-lite"/>
    </source>
</evidence>
<dbReference type="SUPFAM" id="SSF53098">
    <property type="entry name" value="Ribonuclease H-like"/>
    <property type="match status" value="1"/>
</dbReference>
<proteinExistence type="predicted"/>
<dbReference type="InterPro" id="IPR012337">
    <property type="entry name" value="RNaseH-like_sf"/>
</dbReference>
<feature type="compositionally biased region" description="Polar residues" evidence="5">
    <location>
        <begin position="121"/>
        <end position="130"/>
    </location>
</feature>
<evidence type="ECO:0000259" key="6">
    <source>
        <dbReference type="PROSITE" id="PS50157"/>
    </source>
</evidence>
<dbReference type="Proteomes" id="UP001629113">
    <property type="component" value="Unassembled WGS sequence"/>
</dbReference>
<dbReference type="CDD" id="cd06137">
    <property type="entry name" value="DEDDh_RNase"/>
    <property type="match status" value="1"/>
</dbReference>
<feature type="compositionally biased region" description="Basic and acidic residues" evidence="5">
    <location>
        <begin position="151"/>
        <end position="166"/>
    </location>
</feature>
<protein>
    <submittedName>
        <fullName evidence="7">Exonuclease</fullName>
    </submittedName>
</protein>
<dbReference type="GO" id="GO:0004527">
    <property type="term" value="F:exonuclease activity"/>
    <property type="evidence" value="ECO:0007669"/>
    <property type="project" value="UniProtKB-KW"/>
</dbReference>
<gene>
    <name evidence="7" type="ORF">PVAG01_09820</name>
</gene>
<evidence type="ECO:0000313" key="8">
    <source>
        <dbReference type="Proteomes" id="UP001629113"/>
    </source>
</evidence>
<keyword evidence="4" id="KW-0863">Zinc-finger</keyword>
<name>A0ABR4P467_9HELO</name>
<dbReference type="Gene3D" id="3.30.420.10">
    <property type="entry name" value="Ribonuclease H-like superfamily/Ribonuclease H"/>
    <property type="match status" value="1"/>
</dbReference>
<dbReference type="InterPro" id="IPR013087">
    <property type="entry name" value="Znf_C2H2_type"/>
</dbReference>